<dbReference type="AlphaFoldDB" id="A0A0C9XUQ3"/>
<keyword evidence="4" id="KW-1185">Reference proteome</keyword>
<sequence length="653" mass="74593">MARRQHTNNAAPQRTSARLKAKVDTHTEAPKESTPPSTIPQSIPRKKQKLSNSIVPQTDNERSALSKVRGRRGHLKLMTEMPLDILLEIFSYLQPMDLLHLARATKALRAILMQRSGAASVWKSAFSNAAQTPPSCPADLNLPQYANLLYGRHCQFCNSVYGTLVDWFNRIRTCSSCITSKYQSGTLNGDELVQNTELITNRWVVRIAGHYSAVFLKQDYDHNLQTLRSLSDTAALAFIADRKRLKAARSQHISACIRWESRLKRDHRDDLQKMRTNRREAIVGKLRELGYGIEVDWRQVRDLPGLNVSKPLTERVWENLRPDLIDILEAMREQRLHEDRSLVVAKHFGILRELVDKYTKKQPKPAVVPRAIDLALMEPFRSAVFNTEAKKESRVTELSKLEDHVQPLVASWQDSANEFLAGLLPSIKRSGKHKLGTSQLTLAAIFFRCHWCTEPISYPRVLVHNCLTKTRSRSNGDDDSGEEIEDEKLLALVPSYAGMPWNYDKEVTFDEEAWKCARSVIVACGEDPVTVTASQMDDKDRRVECLQCRTQTARGNRLVMKWRIAVLHEIEKHWEETSSKGWSLLGDDDVQKAKVQEAKNKSKWREGPERCVRCDFASSRPLWTSRHDQHCSERATYTPLDAAMKRPPYAVKI</sequence>
<proteinExistence type="predicted"/>
<accession>A0A0C9XUQ3</accession>
<dbReference type="Pfam" id="PF12937">
    <property type="entry name" value="F-box-like"/>
    <property type="match status" value="1"/>
</dbReference>
<evidence type="ECO:0000313" key="3">
    <source>
        <dbReference type="EMBL" id="KIK08746.1"/>
    </source>
</evidence>
<feature type="compositionally biased region" description="Basic and acidic residues" evidence="1">
    <location>
        <begin position="21"/>
        <end position="31"/>
    </location>
</feature>
<feature type="compositionally biased region" description="Low complexity" evidence="1">
    <location>
        <begin position="34"/>
        <end position="43"/>
    </location>
</feature>
<dbReference type="PROSITE" id="PS50181">
    <property type="entry name" value="FBOX"/>
    <property type="match status" value="1"/>
</dbReference>
<reference evidence="3 4" key="1">
    <citation type="submission" date="2014-04" db="EMBL/GenBank/DDBJ databases">
        <authorList>
            <consortium name="DOE Joint Genome Institute"/>
            <person name="Kuo A."/>
            <person name="Kohler A."/>
            <person name="Nagy L.G."/>
            <person name="Floudas D."/>
            <person name="Copeland A."/>
            <person name="Barry K.W."/>
            <person name="Cichocki N."/>
            <person name="Veneault-Fourrey C."/>
            <person name="LaButti K."/>
            <person name="Lindquist E.A."/>
            <person name="Lipzen A."/>
            <person name="Lundell T."/>
            <person name="Morin E."/>
            <person name="Murat C."/>
            <person name="Sun H."/>
            <person name="Tunlid A."/>
            <person name="Henrissat B."/>
            <person name="Grigoriev I.V."/>
            <person name="Hibbett D.S."/>
            <person name="Martin F."/>
            <person name="Nordberg H.P."/>
            <person name="Cantor M.N."/>
            <person name="Hua S.X."/>
        </authorList>
    </citation>
    <scope>NUCLEOTIDE SEQUENCE [LARGE SCALE GENOMIC DNA]</scope>
    <source>
        <strain evidence="3 4">LaAM-08-1</strain>
    </source>
</reference>
<dbReference type="InterPro" id="IPR036047">
    <property type="entry name" value="F-box-like_dom_sf"/>
</dbReference>
<dbReference type="InterPro" id="IPR001810">
    <property type="entry name" value="F-box_dom"/>
</dbReference>
<evidence type="ECO:0000259" key="2">
    <source>
        <dbReference type="PROSITE" id="PS50181"/>
    </source>
</evidence>
<reference evidence="4" key="2">
    <citation type="submission" date="2015-01" db="EMBL/GenBank/DDBJ databases">
        <title>Evolutionary Origins and Diversification of the Mycorrhizal Mutualists.</title>
        <authorList>
            <consortium name="DOE Joint Genome Institute"/>
            <consortium name="Mycorrhizal Genomics Consortium"/>
            <person name="Kohler A."/>
            <person name="Kuo A."/>
            <person name="Nagy L.G."/>
            <person name="Floudas D."/>
            <person name="Copeland A."/>
            <person name="Barry K.W."/>
            <person name="Cichocki N."/>
            <person name="Veneault-Fourrey C."/>
            <person name="LaButti K."/>
            <person name="Lindquist E.A."/>
            <person name="Lipzen A."/>
            <person name="Lundell T."/>
            <person name="Morin E."/>
            <person name="Murat C."/>
            <person name="Riley R."/>
            <person name="Ohm R."/>
            <person name="Sun H."/>
            <person name="Tunlid A."/>
            <person name="Henrissat B."/>
            <person name="Grigoriev I.V."/>
            <person name="Hibbett D.S."/>
            <person name="Martin F."/>
        </authorList>
    </citation>
    <scope>NUCLEOTIDE SEQUENCE [LARGE SCALE GENOMIC DNA]</scope>
    <source>
        <strain evidence="4">LaAM-08-1</strain>
    </source>
</reference>
<feature type="compositionally biased region" description="Polar residues" evidence="1">
    <location>
        <begin position="7"/>
        <end position="16"/>
    </location>
</feature>
<feature type="domain" description="F-box" evidence="2">
    <location>
        <begin position="75"/>
        <end position="125"/>
    </location>
</feature>
<dbReference type="HOGENOM" id="CLU_010790_2_1_1"/>
<dbReference type="Proteomes" id="UP000054477">
    <property type="component" value="Unassembled WGS sequence"/>
</dbReference>
<dbReference type="Gene3D" id="1.20.1280.50">
    <property type="match status" value="1"/>
</dbReference>
<name>A0A0C9XUQ3_9AGAR</name>
<dbReference type="CDD" id="cd09917">
    <property type="entry name" value="F-box_SF"/>
    <property type="match status" value="1"/>
</dbReference>
<gene>
    <name evidence="3" type="ORF">K443DRAFT_128201</name>
</gene>
<protein>
    <recommendedName>
        <fullName evidence="2">F-box domain-containing protein</fullName>
    </recommendedName>
</protein>
<evidence type="ECO:0000256" key="1">
    <source>
        <dbReference type="SAM" id="MobiDB-lite"/>
    </source>
</evidence>
<dbReference type="SMART" id="SM00256">
    <property type="entry name" value="FBOX"/>
    <property type="match status" value="1"/>
</dbReference>
<feature type="region of interest" description="Disordered" evidence="1">
    <location>
        <begin position="1"/>
        <end position="66"/>
    </location>
</feature>
<dbReference type="OrthoDB" id="2322499at2759"/>
<organism evidence="3 4">
    <name type="scientific">Laccaria amethystina LaAM-08-1</name>
    <dbReference type="NCBI Taxonomy" id="1095629"/>
    <lineage>
        <taxon>Eukaryota</taxon>
        <taxon>Fungi</taxon>
        <taxon>Dikarya</taxon>
        <taxon>Basidiomycota</taxon>
        <taxon>Agaricomycotina</taxon>
        <taxon>Agaricomycetes</taxon>
        <taxon>Agaricomycetidae</taxon>
        <taxon>Agaricales</taxon>
        <taxon>Agaricineae</taxon>
        <taxon>Hydnangiaceae</taxon>
        <taxon>Laccaria</taxon>
    </lineage>
</organism>
<evidence type="ECO:0000313" key="4">
    <source>
        <dbReference type="Proteomes" id="UP000054477"/>
    </source>
</evidence>
<dbReference type="SUPFAM" id="SSF81383">
    <property type="entry name" value="F-box domain"/>
    <property type="match status" value="1"/>
</dbReference>
<dbReference type="EMBL" id="KN838541">
    <property type="protein sequence ID" value="KIK08746.1"/>
    <property type="molecule type" value="Genomic_DNA"/>
</dbReference>